<evidence type="ECO:0000256" key="1">
    <source>
        <dbReference type="ARBA" id="ARBA00004651"/>
    </source>
</evidence>
<accession>A0A0C5VJ73</accession>
<dbReference type="HOGENOM" id="CLU_049294_1_2_6"/>
<evidence type="ECO:0000313" key="8">
    <source>
        <dbReference type="EMBL" id="AJQ93448.1"/>
    </source>
</evidence>
<dbReference type="GO" id="GO:0005886">
    <property type="term" value="C:plasma membrane"/>
    <property type="evidence" value="ECO:0007669"/>
    <property type="project" value="UniProtKB-SubCell"/>
</dbReference>
<feature type="transmembrane region" description="Helical" evidence="7">
    <location>
        <begin position="255"/>
        <end position="277"/>
    </location>
</feature>
<feature type="transmembrane region" description="Helical" evidence="7">
    <location>
        <begin position="122"/>
        <end position="140"/>
    </location>
</feature>
<evidence type="ECO:0000256" key="7">
    <source>
        <dbReference type="SAM" id="Phobius"/>
    </source>
</evidence>
<evidence type="ECO:0000256" key="5">
    <source>
        <dbReference type="ARBA" id="ARBA00022989"/>
    </source>
</evidence>
<dbReference type="GO" id="GO:0019646">
    <property type="term" value="P:aerobic electron transport chain"/>
    <property type="evidence" value="ECO:0007669"/>
    <property type="project" value="TreeGrafter"/>
</dbReference>
<feature type="transmembrane region" description="Helical" evidence="7">
    <location>
        <begin position="84"/>
        <end position="101"/>
    </location>
</feature>
<dbReference type="PANTHER" id="PTHR43141">
    <property type="entry name" value="CYTOCHROME BD2 SUBUNIT II"/>
    <property type="match status" value="1"/>
</dbReference>
<protein>
    <submittedName>
        <fullName evidence="8">Cytochrome bd-type quinol oxidase, subunit 2</fullName>
        <ecNumber evidence="8">1.10.3.-</ecNumber>
    </submittedName>
</protein>
<organism evidence="8 9">
    <name type="scientific">Gynuella sunshinyii YC6258</name>
    <dbReference type="NCBI Taxonomy" id="1445510"/>
    <lineage>
        <taxon>Bacteria</taxon>
        <taxon>Pseudomonadati</taxon>
        <taxon>Pseudomonadota</taxon>
        <taxon>Gammaproteobacteria</taxon>
        <taxon>Oceanospirillales</taxon>
        <taxon>Saccharospirillaceae</taxon>
        <taxon>Gynuella</taxon>
    </lineage>
</organism>
<keyword evidence="5 7" id="KW-1133">Transmembrane helix</keyword>
<evidence type="ECO:0000256" key="3">
    <source>
        <dbReference type="ARBA" id="ARBA00022475"/>
    </source>
</evidence>
<keyword evidence="4 7" id="KW-0812">Transmembrane</keyword>
<feature type="transmembrane region" description="Helical" evidence="7">
    <location>
        <begin position="6"/>
        <end position="25"/>
    </location>
</feature>
<keyword evidence="3" id="KW-1003">Cell membrane</keyword>
<comment type="subcellular location">
    <subcellularLocation>
        <location evidence="1">Cell membrane</location>
        <topology evidence="1">Multi-pass membrane protein</topology>
    </subcellularLocation>
</comment>
<dbReference type="GO" id="GO:0070069">
    <property type="term" value="C:cytochrome complex"/>
    <property type="evidence" value="ECO:0007669"/>
    <property type="project" value="TreeGrafter"/>
</dbReference>
<proteinExistence type="inferred from homology"/>
<keyword evidence="6 7" id="KW-0472">Membrane</keyword>
<dbReference type="PANTHER" id="PTHR43141:SF2">
    <property type="entry name" value="BLR3729 PROTEIN"/>
    <property type="match status" value="1"/>
</dbReference>
<feature type="transmembrane region" description="Helical" evidence="7">
    <location>
        <begin position="219"/>
        <end position="243"/>
    </location>
</feature>
<gene>
    <name evidence="8" type="ORF">YC6258_01400</name>
</gene>
<dbReference type="InterPro" id="IPR003317">
    <property type="entry name" value="Cyt-d_oxidase_su2"/>
</dbReference>
<feature type="transmembrane region" description="Helical" evidence="7">
    <location>
        <begin position="152"/>
        <end position="172"/>
    </location>
</feature>
<feature type="transmembrane region" description="Helical" evidence="7">
    <location>
        <begin position="297"/>
        <end position="317"/>
    </location>
</feature>
<name>A0A0C5VJ73_9GAMM</name>
<keyword evidence="8" id="KW-0560">Oxidoreductase</keyword>
<dbReference type="EMBL" id="CP007142">
    <property type="protein sequence ID" value="AJQ93448.1"/>
    <property type="molecule type" value="Genomic_DNA"/>
</dbReference>
<dbReference type="STRING" id="1445510.YC6258_01400"/>
<evidence type="ECO:0000313" key="9">
    <source>
        <dbReference type="Proteomes" id="UP000032266"/>
    </source>
</evidence>
<dbReference type="GO" id="GO:0016682">
    <property type="term" value="F:oxidoreductase activity, acting on diphenols and related substances as donors, oxygen as acceptor"/>
    <property type="evidence" value="ECO:0007669"/>
    <property type="project" value="TreeGrafter"/>
</dbReference>
<comment type="similarity">
    <text evidence="2">Belongs to the cytochrome ubiquinol oxidase subunit 2 family.</text>
</comment>
<evidence type="ECO:0000256" key="6">
    <source>
        <dbReference type="ARBA" id="ARBA00023136"/>
    </source>
</evidence>
<dbReference type="PATRIC" id="fig|1445510.3.peg.1371"/>
<keyword evidence="9" id="KW-1185">Reference proteome</keyword>
<dbReference type="KEGG" id="gsn:YC6258_01400"/>
<evidence type="ECO:0000256" key="2">
    <source>
        <dbReference type="ARBA" id="ARBA00007543"/>
    </source>
</evidence>
<reference evidence="8 9" key="1">
    <citation type="submission" date="2014-01" db="EMBL/GenBank/DDBJ databases">
        <title>Full genme sequencing of cellulolytic bacterium Gynuella sunshinyii YC6258T gen. nov., sp. nov.</title>
        <authorList>
            <person name="Khan H."/>
            <person name="Chung E.J."/>
            <person name="Chung Y.R."/>
        </authorList>
    </citation>
    <scope>NUCLEOTIDE SEQUENCE [LARGE SCALE GENOMIC DNA]</scope>
    <source>
        <strain evidence="8 9">YC6258</strain>
    </source>
</reference>
<dbReference type="AlphaFoldDB" id="A0A0C5VJ73"/>
<dbReference type="Proteomes" id="UP000032266">
    <property type="component" value="Chromosome"/>
</dbReference>
<feature type="transmembrane region" description="Helical" evidence="7">
    <location>
        <begin position="193"/>
        <end position="213"/>
    </location>
</feature>
<sequence length="332" mass="36347">MMTTSWIVEVFLFLMGLAVLIYAVLDGYDLGIGVLLPMDEVEHRDQMIASIGPFWDANETWLVLAIGILLIAFPHAYSLVLHELYLPAAILMLGLILRGVSFDFRAKAVTGHRTLWDRTFKAGSLIASLTQGYMIGRYVLGFENSLAAEAFAALSAVCVTAAYAYIGGAWLVMKTEGELQRRAAVWARWSGRLAAVGIAAISIVNPLVSSTVAERWFSFPGAILLVPIPLICIALVVAVDQYLKHVPLQNDMGCWFPFVGVAALFLLSFFGLAYSFYPDVVPGRMSAAEAASAESSLRFIGVGVAIVLPMILAYTAYSYRVFWGKSTKLKYY</sequence>
<dbReference type="GO" id="GO:0009055">
    <property type="term" value="F:electron transfer activity"/>
    <property type="evidence" value="ECO:0007669"/>
    <property type="project" value="TreeGrafter"/>
</dbReference>
<dbReference type="Pfam" id="PF02322">
    <property type="entry name" value="Cyt_bd_oxida_II"/>
    <property type="match status" value="1"/>
</dbReference>
<dbReference type="RefSeq" id="WP_245627015.1">
    <property type="nucleotide sequence ID" value="NZ_CP007142.1"/>
</dbReference>
<evidence type="ECO:0000256" key="4">
    <source>
        <dbReference type="ARBA" id="ARBA00022692"/>
    </source>
</evidence>
<dbReference type="EC" id="1.10.3.-" evidence="8"/>